<dbReference type="PANTHER" id="PTHR48090:SF3">
    <property type="entry name" value="UNDECAPRENYL-PHOSPHATE 4-DEOXY-4-FORMAMIDO-L-ARABINOSE TRANSFERASE"/>
    <property type="match status" value="1"/>
</dbReference>
<evidence type="ECO:0000256" key="6">
    <source>
        <dbReference type="ARBA" id="ARBA00022989"/>
    </source>
</evidence>
<keyword evidence="11" id="KW-1185">Reference proteome</keyword>
<proteinExistence type="predicted"/>
<dbReference type="GO" id="GO:0099621">
    <property type="term" value="F:undecaprenyl-phosphate 4-deoxy-4-formamido-L-arabinose transferase activity"/>
    <property type="evidence" value="ECO:0007669"/>
    <property type="project" value="UniProtKB-EC"/>
</dbReference>
<feature type="transmembrane region" description="Helical" evidence="8">
    <location>
        <begin position="233"/>
        <end position="255"/>
    </location>
</feature>
<dbReference type="InterPro" id="IPR001173">
    <property type="entry name" value="Glyco_trans_2-like"/>
</dbReference>
<feature type="domain" description="Glycosyltransferase 2-like" evidence="9">
    <location>
        <begin position="4"/>
        <end position="167"/>
    </location>
</feature>
<keyword evidence="3 10" id="KW-0808">Transferase</keyword>
<evidence type="ECO:0000313" key="11">
    <source>
        <dbReference type="Proteomes" id="UP000319976"/>
    </source>
</evidence>
<keyword evidence="7 8" id="KW-0472">Membrane</keyword>
<dbReference type="Pfam" id="PF00535">
    <property type="entry name" value="Glycos_transf_2"/>
    <property type="match status" value="1"/>
</dbReference>
<dbReference type="Proteomes" id="UP000319976">
    <property type="component" value="Chromosome"/>
</dbReference>
<sequence length="328" mass="36185">MDVSIVIPLYNEVENIADLYAAVTAVTTKLDREWELILVNDGSTDGTTQKLKEIAQRDSCVKVINFRGNFGQTAAMEAGLKAACGDAVVTLDGDLQNDPTDIPKLLEKLDEGYDLVHGWRKDRQDALVLRKVPSWLANRLISWVTNVPVHDLGCTLKAMRREVAHELCLIGEMHRFIPILAAQRGAKCAEVVTKHHPRTKGTSKYGISRVPRVLLDLLTVHYLTRYLVSPMKFFGMVGFACAGLAALSGFATIAMKVTAGIDMTGNPFLLLTVLSVMTGVQFLAIGLLGELLTRIYFESRGLPPYAIREQLNFQEPEAIEGPHLRRAA</sequence>
<dbReference type="KEGG" id="chya:V22_32800"/>
<keyword evidence="1" id="KW-1003">Cell membrane</keyword>
<dbReference type="InterPro" id="IPR029044">
    <property type="entry name" value="Nucleotide-diphossugar_trans"/>
</dbReference>
<dbReference type="AlphaFoldDB" id="A0A517TCC3"/>
<dbReference type="SUPFAM" id="SSF53448">
    <property type="entry name" value="Nucleotide-diphospho-sugar transferases"/>
    <property type="match status" value="1"/>
</dbReference>
<keyword evidence="2 10" id="KW-0328">Glycosyltransferase</keyword>
<keyword evidence="5" id="KW-0448">Lipopolysaccharide biosynthesis</keyword>
<reference evidence="10 11" key="1">
    <citation type="submission" date="2019-02" db="EMBL/GenBank/DDBJ databases">
        <title>Deep-cultivation of Planctomycetes and their phenomic and genomic characterization uncovers novel biology.</title>
        <authorList>
            <person name="Wiegand S."/>
            <person name="Jogler M."/>
            <person name="Boedeker C."/>
            <person name="Pinto D."/>
            <person name="Vollmers J."/>
            <person name="Rivas-Marin E."/>
            <person name="Kohn T."/>
            <person name="Peeters S.H."/>
            <person name="Heuer A."/>
            <person name="Rast P."/>
            <person name="Oberbeckmann S."/>
            <person name="Bunk B."/>
            <person name="Jeske O."/>
            <person name="Meyerdierks A."/>
            <person name="Storesund J.E."/>
            <person name="Kallscheuer N."/>
            <person name="Luecker S."/>
            <person name="Lage O.M."/>
            <person name="Pohl T."/>
            <person name="Merkel B.J."/>
            <person name="Hornburger P."/>
            <person name="Mueller R.-W."/>
            <person name="Bruemmer F."/>
            <person name="Labrenz M."/>
            <person name="Spormann A.M."/>
            <person name="Op den Camp H."/>
            <person name="Overmann J."/>
            <person name="Amann R."/>
            <person name="Jetten M.S.M."/>
            <person name="Mascher T."/>
            <person name="Medema M.H."/>
            <person name="Devos D.P."/>
            <person name="Kaster A.-K."/>
            <person name="Ovreas L."/>
            <person name="Rohde M."/>
            <person name="Galperin M.Y."/>
            <person name="Jogler C."/>
        </authorList>
    </citation>
    <scope>NUCLEOTIDE SEQUENCE [LARGE SCALE GENOMIC DNA]</scope>
    <source>
        <strain evidence="10 11">V22</strain>
    </source>
</reference>
<dbReference type="PANTHER" id="PTHR48090">
    <property type="entry name" value="UNDECAPRENYL-PHOSPHATE 4-DEOXY-4-FORMAMIDO-L-ARABINOSE TRANSFERASE-RELATED"/>
    <property type="match status" value="1"/>
</dbReference>
<dbReference type="CDD" id="cd04187">
    <property type="entry name" value="DPM1_like_bac"/>
    <property type="match status" value="1"/>
</dbReference>
<dbReference type="RefSeq" id="WP_145264772.1">
    <property type="nucleotide sequence ID" value="NZ_CP036316.1"/>
</dbReference>
<evidence type="ECO:0000259" key="9">
    <source>
        <dbReference type="Pfam" id="PF00535"/>
    </source>
</evidence>
<evidence type="ECO:0000256" key="7">
    <source>
        <dbReference type="ARBA" id="ARBA00023136"/>
    </source>
</evidence>
<dbReference type="OrthoDB" id="9807778at2"/>
<gene>
    <name evidence="10" type="primary">arnC_4</name>
    <name evidence="10" type="ORF">V22_32800</name>
</gene>
<keyword evidence="4 8" id="KW-0812">Transmembrane</keyword>
<evidence type="ECO:0000313" key="10">
    <source>
        <dbReference type="EMBL" id="QDT66016.1"/>
    </source>
</evidence>
<dbReference type="Gene3D" id="3.90.550.10">
    <property type="entry name" value="Spore Coat Polysaccharide Biosynthesis Protein SpsA, Chain A"/>
    <property type="match status" value="1"/>
</dbReference>
<dbReference type="InterPro" id="IPR050256">
    <property type="entry name" value="Glycosyltransferase_2"/>
</dbReference>
<keyword evidence="6 8" id="KW-1133">Transmembrane helix</keyword>
<name>A0A517TCC3_9PLAN</name>
<organism evidence="10 11">
    <name type="scientific">Calycomorphotria hydatis</name>
    <dbReference type="NCBI Taxonomy" id="2528027"/>
    <lineage>
        <taxon>Bacteria</taxon>
        <taxon>Pseudomonadati</taxon>
        <taxon>Planctomycetota</taxon>
        <taxon>Planctomycetia</taxon>
        <taxon>Planctomycetales</taxon>
        <taxon>Planctomycetaceae</taxon>
        <taxon>Calycomorphotria</taxon>
    </lineage>
</organism>
<evidence type="ECO:0000256" key="1">
    <source>
        <dbReference type="ARBA" id="ARBA00022475"/>
    </source>
</evidence>
<accession>A0A517TCC3</accession>
<evidence type="ECO:0000256" key="8">
    <source>
        <dbReference type="SAM" id="Phobius"/>
    </source>
</evidence>
<dbReference type="GO" id="GO:0005886">
    <property type="term" value="C:plasma membrane"/>
    <property type="evidence" value="ECO:0007669"/>
    <property type="project" value="TreeGrafter"/>
</dbReference>
<dbReference type="EC" id="2.4.2.53" evidence="10"/>
<feature type="transmembrane region" description="Helical" evidence="8">
    <location>
        <begin position="267"/>
        <end position="292"/>
    </location>
</feature>
<evidence type="ECO:0000256" key="2">
    <source>
        <dbReference type="ARBA" id="ARBA00022676"/>
    </source>
</evidence>
<protein>
    <submittedName>
        <fullName evidence="10">Undecaprenyl-phosphate 4-deoxy-4-formamido-L-arabinose transferase</fullName>
        <ecNumber evidence="10">2.4.2.53</ecNumber>
    </submittedName>
</protein>
<evidence type="ECO:0000256" key="3">
    <source>
        <dbReference type="ARBA" id="ARBA00022679"/>
    </source>
</evidence>
<evidence type="ECO:0000256" key="5">
    <source>
        <dbReference type="ARBA" id="ARBA00022985"/>
    </source>
</evidence>
<dbReference type="EMBL" id="CP036316">
    <property type="protein sequence ID" value="QDT66016.1"/>
    <property type="molecule type" value="Genomic_DNA"/>
</dbReference>
<dbReference type="GO" id="GO:0009103">
    <property type="term" value="P:lipopolysaccharide biosynthetic process"/>
    <property type="evidence" value="ECO:0007669"/>
    <property type="project" value="UniProtKB-KW"/>
</dbReference>
<evidence type="ECO:0000256" key="4">
    <source>
        <dbReference type="ARBA" id="ARBA00022692"/>
    </source>
</evidence>